<dbReference type="PANTHER" id="PTHR47966">
    <property type="entry name" value="BETA-SITE APP-CLEAVING ENZYME, ISOFORM A-RELATED"/>
    <property type="match status" value="1"/>
</dbReference>
<comment type="caution">
    <text evidence="6">The sequence shown here is derived from an EMBL/GenBank/DDBJ whole genome shotgun (WGS) entry which is preliminary data.</text>
</comment>
<feature type="signal peptide" evidence="4">
    <location>
        <begin position="1"/>
        <end position="20"/>
    </location>
</feature>
<dbReference type="GO" id="GO:0004190">
    <property type="term" value="F:aspartic-type endopeptidase activity"/>
    <property type="evidence" value="ECO:0007669"/>
    <property type="project" value="InterPro"/>
</dbReference>
<feature type="domain" description="Peptidase A1" evidence="5">
    <location>
        <begin position="73"/>
        <end position="390"/>
    </location>
</feature>
<dbReference type="PROSITE" id="PS51767">
    <property type="entry name" value="PEPTIDASE_A1"/>
    <property type="match status" value="1"/>
</dbReference>
<dbReference type="Gene3D" id="2.60.40.1960">
    <property type="match status" value="1"/>
</dbReference>
<dbReference type="InterPro" id="IPR033121">
    <property type="entry name" value="PEPTIDASE_A1"/>
</dbReference>
<dbReference type="PANTHER" id="PTHR47966:SF51">
    <property type="entry name" value="BETA-SITE APP-CLEAVING ENZYME, ISOFORM A-RELATED"/>
    <property type="match status" value="1"/>
</dbReference>
<evidence type="ECO:0000256" key="4">
    <source>
        <dbReference type="SAM" id="SignalP"/>
    </source>
</evidence>
<dbReference type="Gene3D" id="2.40.70.10">
    <property type="entry name" value="Acid Proteases"/>
    <property type="match status" value="2"/>
</dbReference>
<dbReference type="Pfam" id="PF00026">
    <property type="entry name" value="Asp"/>
    <property type="match status" value="1"/>
</dbReference>
<evidence type="ECO:0000256" key="2">
    <source>
        <dbReference type="PIRSR" id="PIRSR601461-1"/>
    </source>
</evidence>
<feature type="disulfide bond" evidence="3">
    <location>
        <begin position="314"/>
        <end position="351"/>
    </location>
</feature>
<dbReference type="GO" id="GO:0005764">
    <property type="term" value="C:lysosome"/>
    <property type="evidence" value="ECO:0007669"/>
    <property type="project" value="TreeGrafter"/>
</dbReference>
<accession>A0A2J7PII6</accession>
<feature type="active site" evidence="2">
    <location>
        <position position="91"/>
    </location>
</feature>
<dbReference type="AlphaFoldDB" id="A0A2J7PII6"/>
<feature type="chain" id="PRO_5014420514" evidence="4">
    <location>
        <begin position="21"/>
        <end position="394"/>
    </location>
</feature>
<dbReference type="PRINTS" id="PR00792">
    <property type="entry name" value="PEPSIN"/>
</dbReference>
<organism evidence="6 7">
    <name type="scientific">Cryptotermes secundus</name>
    <dbReference type="NCBI Taxonomy" id="105785"/>
    <lineage>
        <taxon>Eukaryota</taxon>
        <taxon>Metazoa</taxon>
        <taxon>Ecdysozoa</taxon>
        <taxon>Arthropoda</taxon>
        <taxon>Hexapoda</taxon>
        <taxon>Insecta</taxon>
        <taxon>Pterygota</taxon>
        <taxon>Neoptera</taxon>
        <taxon>Polyneoptera</taxon>
        <taxon>Dictyoptera</taxon>
        <taxon>Blattodea</taxon>
        <taxon>Blattoidea</taxon>
        <taxon>Termitoidae</taxon>
        <taxon>Kalotermitidae</taxon>
        <taxon>Cryptotermitinae</taxon>
        <taxon>Cryptotermes</taxon>
    </lineage>
</organism>
<dbReference type="InterPro" id="IPR021109">
    <property type="entry name" value="Peptidase_aspartic_dom_sf"/>
</dbReference>
<proteinExistence type="inferred from homology"/>
<keyword evidence="6" id="KW-0378">Hydrolase</keyword>
<comment type="similarity">
    <text evidence="1">Belongs to the peptidase A1 family.</text>
</comment>
<keyword evidence="7" id="KW-1185">Reference proteome</keyword>
<sequence>MLPFSKFVCGLTLLAIGVDCQIISVPLIREKSPRHLMLEYDTDMDQLMALKKPKPKPRTNDSIALFKYIDSEFYGEISIGHPAQKFYVTFDTAWSNTWIPSKKCSFFNVPCQLHHKYNSKKSTTYIQNGTVFNISLGNDQLLGYLSTDIFHVAHLSLNQTFAEIVNVPYLYLLSKADGVVGFAYSSFSVDGVVPVFYNILKNRLVAKPIFSFYINRDITSSRGGNLFLGGSDPKHYNGSFTYVPVTRKSYWQFHMDRVDLVVSVHKAVSFCKKGCEVIMDTGTSIISGPRKDIEKINELIMADTTIFGRYKVPCNLVHKLPEINFVISGKNFTMKGRDYVQQMTHFGITVCLSSFVAYDGSYGYQWSLGAGFISSYYTEFDMGKNRIGFAVANE</sequence>
<keyword evidence="4" id="KW-0732">Signal</keyword>
<dbReference type="InParanoid" id="A0A2J7PII6"/>
<dbReference type="STRING" id="105785.A0A2J7PII6"/>
<dbReference type="GO" id="GO:0006508">
    <property type="term" value="P:proteolysis"/>
    <property type="evidence" value="ECO:0007669"/>
    <property type="project" value="UniProtKB-KW"/>
</dbReference>
<evidence type="ECO:0000256" key="1">
    <source>
        <dbReference type="ARBA" id="ARBA00007447"/>
    </source>
</evidence>
<keyword evidence="6" id="KW-0645">Protease</keyword>
<dbReference type="SUPFAM" id="SSF50630">
    <property type="entry name" value="Acid proteases"/>
    <property type="match status" value="1"/>
</dbReference>
<dbReference type="InterPro" id="IPR001461">
    <property type="entry name" value="Aspartic_peptidase_A1"/>
</dbReference>
<feature type="active site" evidence="2">
    <location>
        <position position="280"/>
    </location>
</feature>
<protein>
    <submittedName>
        <fullName evidence="6">Lysosomal aspartic protease</fullName>
    </submittedName>
</protein>
<dbReference type="FunFam" id="2.40.70.10:FF:000044">
    <property type="entry name" value="Lysosomal aspartic protease"/>
    <property type="match status" value="1"/>
</dbReference>
<evidence type="ECO:0000313" key="6">
    <source>
        <dbReference type="EMBL" id="PNF16138.1"/>
    </source>
</evidence>
<dbReference type="FunFam" id="2.40.70.10:FF:000008">
    <property type="entry name" value="Cathepsin D"/>
    <property type="match status" value="1"/>
</dbReference>
<dbReference type="OrthoDB" id="771136at2759"/>
<feature type="disulfide bond" evidence="3">
    <location>
        <begin position="104"/>
        <end position="111"/>
    </location>
</feature>
<gene>
    <name evidence="6" type="ORF">B7P43_G03295</name>
</gene>
<evidence type="ECO:0000256" key="3">
    <source>
        <dbReference type="PIRSR" id="PIRSR601461-2"/>
    </source>
</evidence>
<feature type="disulfide bond" evidence="3">
    <location>
        <begin position="271"/>
        <end position="275"/>
    </location>
</feature>
<reference evidence="6 7" key="1">
    <citation type="submission" date="2017-12" db="EMBL/GenBank/DDBJ databases">
        <title>Hemimetabolous genomes reveal molecular basis of termite eusociality.</title>
        <authorList>
            <person name="Harrison M.C."/>
            <person name="Jongepier E."/>
            <person name="Robertson H.M."/>
            <person name="Arning N."/>
            <person name="Bitard-Feildel T."/>
            <person name="Chao H."/>
            <person name="Childers C.P."/>
            <person name="Dinh H."/>
            <person name="Doddapaneni H."/>
            <person name="Dugan S."/>
            <person name="Gowin J."/>
            <person name="Greiner C."/>
            <person name="Han Y."/>
            <person name="Hu H."/>
            <person name="Hughes D.S.T."/>
            <person name="Huylmans A.-K."/>
            <person name="Kemena C."/>
            <person name="Kremer L.P.M."/>
            <person name="Lee S.L."/>
            <person name="Lopez-Ezquerra A."/>
            <person name="Mallet L."/>
            <person name="Monroy-Kuhn J.M."/>
            <person name="Moser A."/>
            <person name="Murali S.C."/>
            <person name="Muzny D.M."/>
            <person name="Otani S."/>
            <person name="Piulachs M.-D."/>
            <person name="Poelchau M."/>
            <person name="Qu J."/>
            <person name="Schaub F."/>
            <person name="Wada-Katsumata A."/>
            <person name="Worley K.C."/>
            <person name="Xie Q."/>
            <person name="Ylla G."/>
            <person name="Poulsen M."/>
            <person name="Gibbs R.A."/>
            <person name="Schal C."/>
            <person name="Richards S."/>
            <person name="Belles X."/>
            <person name="Korb J."/>
            <person name="Bornberg-Bauer E."/>
        </authorList>
    </citation>
    <scope>NUCLEOTIDE SEQUENCE [LARGE SCALE GENOMIC DNA]</scope>
    <source>
        <tissue evidence="6">Whole body</tissue>
    </source>
</reference>
<dbReference type="Proteomes" id="UP000235965">
    <property type="component" value="Unassembled WGS sequence"/>
</dbReference>
<keyword evidence="3" id="KW-1015">Disulfide bond</keyword>
<name>A0A2J7PII6_9NEOP</name>
<evidence type="ECO:0000259" key="5">
    <source>
        <dbReference type="PROSITE" id="PS51767"/>
    </source>
</evidence>
<dbReference type="EMBL" id="NEVH01025127">
    <property type="protein sequence ID" value="PNF16138.1"/>
    <property type="molecule type" value="Genomic_DNA"/>
</dbReference>
<evidence type="ECO:0000313" key="7">
    <source>
        <dbReference type="Proteomes" id="UP000235965"/>
    </source>
</evidence>